<organism evidence="1 2">
    <name type="scientific">Acidomonas methanolica NBRC 104435</name>
    <dbReference type="NCBI Taxonomy" id="1231351"/>
    <lineage>
        <taxon>Bacteria</taxon>
        <taxon>Pseudomonadati</taxon>
        <taxon>Pseudomonadota</taxon>
        <taxon>Alphaproteobacteria</taxon>
        <taxon>Acetobacterales</taxon>
        <taxon>Acetobacteraceae</taxon>
        <taxon>Acidomonas</taxon>
    </lineage>
</organism>
<comment type="caution">
    <text evidence="1">The sequence shown here is derived from an EMBL/GenBank/DDBJ whole genome shotgun (WGS) entry which is preliminary data.</text>
</comment>
<dbReference type="EMBL" id="BAND01000043">
    <property type="protein sequence ID" value="GAJ29064.1"/>
    <property type="molecule type" value="Genomic_DNA"/>
</dbReference>
<dbReference type="Pfam" id="PF07642">
    <property type="entry name" value="BBP2"/>
    <property type="match status" value="1"/>
</dbReference>
<protein>
    <recommendedName>
        <fullName evidence="3">Porin</fullName>
    </recommendedName>
</protein>
<dbReference type="SUPFAM" id="SSF56935">
    <property type="entry name" value="Porins"/>
    <property type="match status" value="1"/>
</dbReference>
<reference evidence="1 2" key="2">
    <citation type="journal article" date="2014" name="FEMS Microbiol. Lett.">
        <title>Draft genomic DNA sequence of the facultatively methylotrophic bacterium Acidomonas methanolica type strain MB58.</title>
        <authorList>
            <person name="Higashiura N."/>
            <person name="Hadano H."/>
            <person name="Hirakawa H."/>
            <person name="Matsutani M."/>
            <person name="Takabe S."/>
            <person name="Matsushita K."/>
            <person name="Azuma Y."/>
        </authorList>
    </citation>
    <scope>NUCLEOTIDE SEQUENCE [LARGE SCALE GENOMIC DNA]</scope>
    <source>
        <strain evidence="1 2">MB58</strain>
    </source>
</reference>
<proteinExistence type="predicted"/>
<name>A0A023D4R7_ACIMT</name>
<dbReference type="Proteomes" id="UP000019760">
    <property type="component" value="Unassembled WGS sequence"/>
</dbReference>
<keyword evidence="2" id="KW-1185">Reference proteome</keyword>
<dbReference type="InterPro" id="IPR011486">
    <property type="entry name" value="BBP2"/>
</dbReference>
<reference evidence="2" key="1">
    <citation type="journal article" date="2014" name="FEMS Microbiol. Lett.">
        <title>Draft Genomic DNA Sequence of the Facultatively Methylotrophic Bacterium Acidomonas methanolica type strain MB58.</title>
        <authorList>
            <person name="Higashiura N."/>
            <person name="Hadano H."/>
            <person name="Hirakawa H."/>
            <person name="Matsutani M."/>
            <person name="Takabe S."/>
            <person name="Matsushita K."/>
            <person name="Azuma Y."/>
        </authorList>
    </citation>
    <scope>NUCLEOTIDE SEQUENCE [LARGE SCALE GENOMIC DNA]</scope>
    <source>
        <strain evidence="2">MB58</strain>
    </source>
</reference>
<sequence>MIADMKYVAYSLQRLRRLRGTFYSVGSVKIMLAPQLSEVGANRDMVRRLGFATMILLAASHWAVPSAFASDLGSWAKSITYGAQIEGGINANPARPDNGVNFGQFFGDRANQPQLDQILLTVNRAVDTTAHDYQIGFFLQGMYGADARYFQIAGITSNAISSRYQFILPQAHLDLHLPWLTRHGLDMQAGILTSPMGVESYDPSLRPFYTLSYTTQYSTTFEHVGGMFQWHVDDHFSALFGVDTGNQVSFGGGDNNHAAAGYFGVNGSGLLGGKFSFTYLGRVGPEDAIRTLGKQANSSQRFWNDLNGTYKINDKLSVTGEFNYMHDDGLRADAYSFVSYVSYQITPSLTLNYRGEIYRDNTGLFVTSFLGDTSYIRATLGKSAYTQSAPPTTYGALTLGANWHPAFGHHVKLFEIRPEIRFDRSLNGTTPFNDLRNTGQFTFGADAVLGF</sequence>
<evidence type="ECO:0000313" key="2">
    <source>
        <dbReference type="Proteomes" id="UP000019760"/>
    </source>
</evidence>
<evidence type="ECO:0008006" key="3">
    <source>
        <dbReference type="Google" id="ProtNLM"/>
    </source>
</evidence>
<accession>A0A023D4R7</accession>
<dbReference type="AlphaFoldDB" id="A0A023D4R7"/>
<gene>
    <name evidence="1" type="ORF">Amme_043_008</name>
</gene>
<evidence type="ECO:0000313" key="1">
    <source>
        <dbReference type="EMBL" id="GAJ29064.1"/>
    </source>
</evidence>